<evidence type="ECO:0000313" key="2">
    <source>
        <dbReference type="EMBL" id="MFC7339012.1"/>
    </source>
</evidence>
<dbReference type="Proteomes" id="UP001596472">
    <property type="component" value="Unassembled WGS sequence"/>
</dbReference>
<accession>A0ABW2L9G4</accession>
<keyword evidence="1" id="KW-0732">Signal</keyword>
<dbReference type="InterPro" id="IPR025737">
    <property type="entry name" value="FApF"/>
</dbReference>
<protein>
    <submittedName>
        <fullName evidence="2">Transporter</fullName>
    </submittedName>
</protein>
<feature type="chain" id="PRO_5047540793" evidence="1">
    <location>
        <begin position="18"/>
        <end position="320"/>
    </location>
</feature>
<evidence type="ECO:0000256" key="1">
    <source>
        <dbReference type="SAM" id="SignalP"/>
    </source>
</evidence>
<sequence length="320" mass="34383">MKQTLAFALSGILGAAAATSIAGTVAPEIVSPALETTNGLEDAIRPMTNPTLFDLAVPTTNIHAIAMYHKLPNYVNTTIGGVPMGGHVEVYALQAELAFNERFSLVATKDGYVRVRPDTQPLWSQESGFANIAAGAKYAFIYDPENAFALSGTATFEVPTGNHDVFQGEGDGAINLILSTVKVWDKFQVAAGAGAHLEFSDQLSDSSFVSVHASYEVTPWFIPLVELNWFHVLSTGDGRFNYFDQAGGAVPAVATFEGNDLLNFGASNASQNRDLVTAAIGFRSHLCKDVDLGLAYELPLTDANDGIIEDRWTLDLVWKF</sequence>
<evidence type="ECO:0000313" key="3">
    <source>
        <dbReference type="Proteomes" id="UP001596472"/>
    </source>
</evidence>
<dbReference type="Pfam" id="PF13557">
    <property type="entry name" value="Phenol_MetA_deg"/>
    <property type="match status" value="1"/>
</dbReference>
<organism evidence="2 3">
    <name type="scientific">Haloferula chungangensis</name>
    <dbReference type="NCBI Taxonomy" id="1048331"/>
    <lineage>
        <taxon>Bacteria</taxon>
        <taxon>Pseudomonadati</taxon>
        <taxon>Verrucomicrobiota</taxon>
        <taxon>Verrucomicrobiia</taxon>
        <taxon>Verrucomicrobiales</taxon>
        <taxon>Verrucomicrobiaceae</taxon>
        <taxon>Haloferula</taxon>
    </lineage>
</organism>
<proteinExistence type="predicted"/>
<dbReference type="RefSeq" id="WP_379715073.1">
    <property type="nucleotide sequence ID" value="NZ_JBHTBS010000011.1"/>
</dbReference>
<dbReference type="EMBL" id="JBHTBS010000011">
    <property type="protein sequence ID" value="MFC7339012.1"/>
    <property type="molecule type" value="Genomic_DNA"/>
</dbReference>
<reference evidence="3" key="1">
    <citation type="journal article" date="2019" name="Int. J. Syst. Evol. Microbiol.">
        <title>The Global Catalogue of Microorganisms (GCM) 10K type strain sequencing project: providing services to taxonomists for standard genome sequencing and annotation.</title>
        <authorList>
            <consortium name="The Broad Institute Genomics Platform"/>
            <consortium name="The Broad Institute Genome Sequencing Center for Infectious Disease"/>
            <person name="Wu L."/>
            <person name="Ma J."/>
        </authorList>
    </citation>
    <scope>NUCLEOTIDE SEQUENCE [LARGE SCALE GENOMIC DNA]</scope>
    <source>
        <strain evidence="3">CGMCC 4.1467</strain>
    </source>
</reference>
<feature type="signal peptide" evidence="1">
    <location>
        <begin position="1"/>
        <end position="17"/>
    </location>
</feature>
<keyword evidence="3" id="KW-1185">Reference proteome</keyword>
<comment type="caution">
    <text evidence="2">The sequence shown here is derived from an EMBL/GenBank/DDBJ whole genome shotgun (WGS) entry which is preliminary data.</text>
</comment>
<name>A0ABW2L9G4_9BACT</name>
<gene>
    <name evidence="2" type="ORF">ACFQY0_17580</name>
</gene>